<evidence type="ECO:0000313" key="2">
    <source>
        <dbReference type="EMBL" id="QOS16151.1"/>
    </source>
</evidence>
<dbReference type="AlphaFoldDB" id="A0A7M1VPJ0"/>
<accession>A0A7M1VPJ0</accession>
<protein>
    <submittedName>
        <fullName evidence="4">Uncharacterized protein</fullName>
    </submittedName>
</protein>
<dbReference type="EMBL" id="MT898146">
    <property type="protein sequence ID" value="QOS19931.1"/>
    <property type="molecule type" value="Genomic_DNA"/>
</dbReference>
<dbReference type="EMBL" id="MT898328">
    <property type="protein sequence ID" value="QOS26642.1"/>
    <property type="molecule type" value="Genomic_DNA"/>
</dbReference>
<evidence type="ECO:0000313" key="6">
    <source>
        <dbReference type="EMBL" id="QOS17377.1"/>
    </source>
</evidence>
<evidence type="ECO:0000313" key="19">
    <source>
        <dbReference type="EMBL" id="QOS26642.1"/>
    </source>
</evidence>
<evidence type="ECO:0000313" key="12">
    <source>
        <dbReference type="EMBL" id="QOS21587.1"/>
    </source>
</evidence>
<dbReference type="EMBL" id="MT898411">
    <property type="protein sequence ID" value="QOS29824.1"/>
    <property type="molecule type" value="Genomic_DNA"/>
</dbReference>
<organism evidence="4">
    <name type="scientific">Vibrio parahaemolyticus</name>
    <dbReference type="NCBI Taxonomy" id="670"/>
    <lineage>
        <taxon>Bacteria</taxon>
        <taxon>Pseudomonadati</taxon>
        <taxon>Pseudomonadota</taxon>
        <taxon>Gammaproteobacteria</taxon>
        <taxon>Vibrionales</taxon>
        <taxon>Vibrionaceae</taxon>
        <taxon>Vibrio</taxon>
    </lineage>
</organism>
<dbReference type="EMBL" id="MT898316">
    <property type="protein sequence ID" value="QOS26207.1"/>
    <property type="molecule type" value="Genomic_DNA"/>
</dbReference>
<evidence type="ECO:0000313" key="18">
    <source>
        <dbReference type="EMBL" id="QOS26236.1"/>
    </source>
</evidence>
<evidence type="ECO:0000313" key="8">
    <source>
        <dbReference type="EMBL" id="QOS18557.1"/>
    </source>
</evidence>
<evidence type="ECO:0000313" key="20">
    <source>
        <dbReference type="EMBL" id="QOS27636.1"/>
    </source>
</evidence>
<evidence type="ECO:0000313" key="11">
    <source>
        <dbReference type="EMBL" id="QOS20985.1"/>
    </source>
</evidence>
<evidence type="ECO:0000313" key="3">
    <source>
        <dbReference type="EMBL" id="QOS16892.1"/>
    </source>
</evidence>
<dbReference type="EMBL" id="MT898317">
    <property type="protein sequence ID" value="QOS26236.1"/>
    <property type="molecule type" value="Genomic_DNA"/>
</dbReference>
<evidence type="ECO:0000313" key="14">
    <source>
        <dbReference type="EMBL" id="QOS23087.1"/>
    </source>
</evidence>
<evidence type="ECO:0000313" key="7">
    <source>
        <dbReference type="EMBL" id="QOS17714.1"/>
    </source>
</evidence>
<sequence>MHGLAQNGKREGLVGVLFMVSKFSRMRKALTVSDLKQDIQRVALNKNRERLRER</sequence>
<evidence type="ECO:0000313" key="10">
    <source>
        <dbReference type="EMBL" id="QOS20184.1"/>
    </source>
</evidence>
<dbReference type="EMBL" id="MT898260">
    <property type="protein sequence ID" value="QOS24089.1"/>
    <property type="molecule type" value="Genomic_DNA"/>
</dbReference>
<evidence type="ECO:0000313" key="13">
    <source>
        <dbReference type="EMBL" id="QOS22359.1"/>
    </source>
</evidence>
<dbReference type="EMBL" id="MT898354">
    <property type="protein sequence ID" value="QOS27636.1"/>
    <property type="molecule type" value="Genomic_DNA"/>
</dbReference>
<evidence type="ECO:0000313" key="5">
    <source>
        <dbReference type="EMBL" id="QOS17124.1"/>
    </source>
</evidence>
<dbReference type="EMBL" id="MT898418">
    <property type="protein sequence ID" value="QOS30062.1"/>
    <property type="molecule type" value="Genomic_DNA"/>
</dbReference>
<dbReference type="EMBL" id="MT898019">
    <property type="protein sequence ID" value="QOS15243.1"/>
    <property type="molecule type" value="Genomic_DNA"/>
</dbReference>
<evidence type="ECO:0000313" key="4">
    <source>
        <dbReference type="EMBL" id="QOS17058.1"/>
    </source>
</evidence>
<evidence type="ECO:0000313" key="23">
    <source>
        <dbReference type="EMBL" id="QOS29853.1"/>
    </source>
</evidence>
<dbReference type="EMBL" id="MT898362">
    <property type="protein sequence ID" value="QOS27944.1"/>
    <property type="molecule type" value="Genomic_DNA"/>
</dbReference>
<dbReference type="EMBL" id="MT898068">
    <property type="protein sequence ID" value="QOS17058.1"/>
    <property type="molecule type" value="Genomic_DNA"/>
</dbReference>
<dbReference type="EMBL" id="MT898063">
    <property type="protein sequence ID" value="QOS16892.1"/>
    <property type="molecule type" value="Genomic_DNA"/>
</dbReference>
<evidence type="ECO:0000313" key="22">
    <source>
        <dbReference type="EMBL" id="QOS29824.1"/>
    </source>
</evidence>
<dbReference type="EMBL" id="MT898236">
    <property type="protein sequence ID" value="QOS23243.1"/>
    <property type="molecule type" value="Genomic_DNA"/>
</dbReference>
<dbReference type="EMBL" id="MT898192">
    <property type="protein sequence ID" value="QOS21587.1"/>
    <property type="molecule type" value="Genomic_DNA"/>
</dbReference>
<dbReference type="EMBL" id="MT898153">
    <property type="protein sequence ID" value="QOS20184.1"/>
    <property type="molecule type" value="Genomic_DNA"/>
</dbReference>
<dbReference type="EMBL" id="MT898232">
    <property type="protein sequence ID" value="QOS23087.1"/>
    <property type="molecule type" value="Genomic_DNA"/>
</dbReference>
<dbReference type="EMBL" id="MT898212">
    <property type="protein sequence ID" value="QOS22359.1"/>
    <property type="molecule type" value="Genomic_DNA"/>
</dbReference>
<evidence type="ECO:0000313" key="17">
    <source>
        <dbReference type="EMBL" id="QOS26207.1"/>
    </source>
</evidence>
<evidence type="ECO:0000313" key="15">
    <source>
        <dbReference type="EMBL" id="QOS23243.1"/>
    </source>
</evidence>
<dbReference type="EMBL" id="MT898070">
    <property type="protein sequence ID" value="QOS17124.1"/>
    <property type="molecule type" value="Genomic_DNA"/>
</dbReference>
<dbReference type="EMBL" id="MT898086">
    <property type="protein sequence ID" value="QOS17714.1"/>
    <property type="molecule type" value="Genomic_DNA"/>
</dbReference>
<dbReference type="EMBL" id="MT898109">
    <property type="protein sequence ID" value="QOS18557.1"/>
    <property type="molecule type" value="Genomic_DNA"/>
</dbReference>
<proteinExistence type="predicted"/>
<dbReference type="EMBL" id="MT898412">
    <property type="protein sequence ID" value="QOS29853.1"/>
    <property type="molecule type" value="Genomic_DNA"/>
</dbReference>
<evidence type="ECO:0000313" key="24">
    <source>
        <dbReference type="EMBL" id="QOS30062.1"/>
    </source>
</evidence>
<gene>
    <name evidence="8" type="ORF">VP233_00006</name>
    <name evidence="19" type="ORF">VP276_00006</name>
    <name evidence="21" type="ORF">VP278_00006</name>
    <name evidence="23" type="ORF">VP280_00006</name>
    <name evidence="16" type="ORF">VP281_00006</name>
    <name evidence="6" type="ORF">VP282_00006</name>
    <name evidence="17" type="ORF">VP289_00006</name>
    <name evidence="14" type="ORF">VP290_00006</name>
    <name evidence="2" type="ORF">VP291_00006</name>
    <name evidence="12" type="ORF">VP292_00006</name>
    <name evidence="4" type="ORF">VP294_00006</name>
    <name evidence="9" type="ORF">VP295_00006</name>
    <name evidence="15" type="ORF">VP297_00006</name>
    <name evidence="24" type="ORF">VP299_00006</name>
    <name evidence="1" type="ORF">VP29_00006</name>
    <name evidence="13" type="ORF">VP327_00006</name>
    <name evidence="10" type="ORF">VP329_00006</name>
    <name evidence="18" type="ORF">VP330_00006</name>
    <name evidence="3" type="ORF">VP332_00006</name>
    <name evidence="22" type="ORF">VP334_00006</name>
    <name evidence="7" type="ORF">VP335_00006</name>
    <name evidence="11" type="ORF">VP347_00006</name>
    <name evidence="20" type="ORF">VP381_00006</name>
    <name evidence="5" type="ORF">VP416_00006</name>
</gene>
<evidence type="ECO:0000313" key="16">
    <source>
        <dbReference type="EMBL" id="QOS24089.1"/>
    </source>
</evidence>
<evidence type="ECO:0000313" key="1">
    <source>
        <dbReference type="EMBL" id="QOS15243.1"/>
    </source>
</evidence>
<reference evidence="4" key="1">
    <citation type="submission" date="2020-08" db="EMBL/GenBank/DDBJ databases">
        <title>Genetic structure, function and evolution of capsule biosynthesis loci in Vibrio parahaemolyticus.</title>
        <authorList>
            <person name="Li L."/>
            <person name="Bian S."/>
        </authorList>
    </citation>
    <scope>NUCLEOTIDE SEQUENCE</scope>
    <source>
        <strain evidence="8">VP233</strain>
        <strain evidence="19">VP276</strain>
        <strain evidence="21">VP278</strain>
        <strain evidence="23">VP280</strain>
        <strain evidence="16">VP281</strain>
        <strain evidence="6">VP282</strain>
        <strain evidence="17">VP289</strain>
        <strain evidence="1">VP29</strain>
        <strain evidence="14">VP290</strain>
        <strain evidence="2">VP291</strain>
        <strain evidence="12">VP292</strain>
        <strain evidence="4">VP294</strain>
        <strain evidence="9">VP295</strain>
        <strain evidence="15">VP297</strain>
        <strain evidence="24">VP299</strain>
        <strain evidence="13">VP327</strain>
        <strain evidence="10">VP329</strain>
        <strain evidence="18">VP330</strain>
        <strain evidence="3">VP332</strain>
        <strain evidence="22">VP334</strain>
        <strain evidence="7">VP335</strain>
        <strain evidence="11">VP347</strain>
        <strain evidence="20">VP381</strain>
        <strain evidence="5">VP416</strain>
    </source>
</reference>
<evidence type="ECO:0000313" key="9">
    <source>
        <dbReference type="EMBL" id="QOS19931.1"/>
    </source>
</evidence>
<dbReference type="EMBL" id="MT898077">
    <property type="protein sequence ID" value="QOS17377.1"/>
    <property type="molecule type" value="Genomic_DNA"/>
</dbReference>
<dbReference type="EMBL" id="MT898043">
    <property type="protein sequence ID" value="QOS16151.1"/>
    <property type="molecule type" value="Genomic_DNA"/>
</dbReference>
<dbReference type="EMBL" id="MT898175">
    <property type="protein sequence ID" value="QOS20985.1"/>
    <property type="molecule type" value="Genomic_DNA"/>
</dbReference>
<evidence type="ECO:0000313" key="21">
    <source>
        <dbReference type="EMBL" id="QOS27944.1"/>
    </source>
</evidence>
<name>A0A7M1VPJ0_VIBPH</name>